<dbReference type="PROSITE" id="PS50089">
    <property type="entry name" value="ZF_RING_2"/>
    <property type="match status" value="1"/>
</dbReference>
<reference evidence="6" key="1">
    <citation type="submission" date="2021-05" db="EMBL/GenBank/DDBJ databases">
        <authorList>
            <person name="Alioto T."/>
            <person name="Alioto T."/>
            <person name="Gomez Garrido J."/>
        </authorList>
    </citation>
    <scope>NUCLEOTIDE SEQUENCE</scope>
</reference>
<proteinExistence type="predicted"/>
<evidence type="ECO:0000256" key="1">
    <source>
        <dbReference type="ARBA" id="ARBA00022723"/>
    </source>
</evidence>
<dbReference type="SUPFAM" id="SSF57850">
    <property type="entry name" value="RING/U-box"/>
    <property type="match status" value="1"/>
</dbReference>
<feature type="domain" description="RING-type" evidence="5">
    <location>
        <begin position="36"/>
        <end position="78"/>
    </location>
</feature>
<sequence>MENQITSIDIVDEKTDMMDCERDENYDRQAVLDLTCKLCSKIAQDVVSVICGHWFCSKCLDRYFRLVQRLPKVCPLCEYAITDEEKQLSFMDRELEMSSAQRFYKAWTYKYQMYSDFPQGEFDNWSTVMNDEDNLSDIDDADLIPDS</sequence>
<dbReference type="AlphaFoldDB" id="A0A8D8RPE1"/>
<evidence type="ECO:0000256" key="4">
    <source>
        <dbReference type="PROSITE-ProRule" id="PRU00175"/>
    </source>
</evidence>
<evidence type="ECO:0000259" key="5">
    <source>
        <dbReference type="PROSITE" id="PS50089"/>
    </source>
</evidence>
<keyword evidence="1" id="KW-0479">Metal-binding</keyword>
<protein>
    <recommendedName>
        <fullName evidence="5">RING-type domain-containing protein</fullName>
    </recommendedName>
</protein>
<name>A0A8D8RPE1_9HEMI</name>
<dbReference type="InterPro" id="IPR013083">
    <property type="entry name" value="Znf_RING/FYVE/PHD"/>
</dbReference>
<keyword evidence="3" id="KW-0862">Zinc</keyword>
<dbReference type="PROSITE" id="PS00518">
    <property type="entry name" value="ZF_RING_1"/>
    <property type="match status" value="1"/>
</dbReference>
<dbReference type="Pfam" id="PF13920">
    <property type="entry name" value="zf-C3HC4_3"/>
    <property type="match status" value="1"/>
</dbReference>
<dbReference type="GO" id="GO:0008270">
    <property type="term" value="F:zinc ion binding"/>
    <property type="evidence" value="ECO:0007669"/>
    <property type="project" value="UniProtKB-KW"/>
</dbReference>
<dbReference type="Gene3D" id="3.30.40.10">
    <property type="entry name" value="Zinc/RING finger domain, C3HC4 (zinc finger)"/>
    <property type="match status" value="1"/>
</dbReference>
<dbReference type="SMART" id="SM00184">
    <property type="entry name" value="RING"/>
    <property type="match status" value="1"/>
</dbReference>
<evidence type="ECO:0000256" key="3">
    <source>
        <dbReference type="ARBA" id="ARBA00022833"/>
    </source>
</evidence>
<evidence type="ECO:0000256" key="2">
    <source>
        <dbReference type="ARBA" id="ARBA00022771"/>
    </source>
</evidence>
<dbReference type="InterPro" id="IPR001841">
    <property type="entry name" value="Znf_RING"/>
</dbReference>
<dbReference type="EMBL" id="HBUF01178034">
    <property type="protein sequence ID" value="CAG6654515.1"/>
    <property type="molecule type" value="Transcribed_RNA"/>
</dbReference>
<dbReference type="InterPro" id="IPR017907">
    <property type="entry name" value="Znf_RING_CS"/>
</dbReference>
<evidence type="ECO:0000313" key="6">
    <source>
        <dbReference type="EMBL" id="CAG6654516.1"/>
    </source>
</evidence>
<keyword evidence="2 4" id="KW-0863">Zinc-finger</keyword>
<dbReference type="EMBL" id="HBUF01178035">
    <property type="protein sequence ID" value="CAG6654516.1"/>
    <property type="molecule type" value="Transcribed_RNA"/>
</dbReference>
<accession>A0A8D8RPE1</accession>
<organism evidence="6">
    <name type="scientific">Cacopsylla melanoneura</name>
    <dbReference type="NCBI Taxonomy" id="428564"/>
    <lineage>
        <taxon>Eukaryota</taxon>
        <taxon>Metazoa</taxon>
        <taxon>Ecdysozoa</taxon>
        <taxon>Arthropoda</taxon>
        <taxon>Hexapoda</taxon>
        <taxon>Insecta</taxon>
        <taxon>Pterygota</taxon>
        <taxon>Neoptera</taxon>
        <taxon>Paraneoptera</taxon>
        <taxon>Hemiptera</taxon>
        <taxon>Sternorrhyncha</taxon>
        <taxon>Psylloidea</taxon>
        <taxon>Psyllidae</taxon>
        <taxon>Psyllinae</taxon>
        <taxon>Cacopsylla</taxon>
    </lineage>
</organism>